<dbReference type="Pfam" id="PF13895">
    <property type="entry name" value="Ig_2"/>
    <property type="match status" value="1"/>
</dbReference>
<keyword evidence="1" id="KW-0732">Signal</keyword>
<dbReference type="GeneTree" id="ENSGT00960000189566"/>
<keyword evidence="4" id="KW-1185">Reference proteome</keyword>
<dbReference type="Gene3D" id="2.60.40.10">
    <property type="entry name" value="Immunoglobulins"/>
    <property type="match status" value="1"/>
</dbReference>
<dbReference type="Ensembl" id="ENSFALT00000037360.1">
    <property type="protein sequence ID" value="ENSFALP00000016829.1"/>
    <property type="gene ID" value="ENSFALG00000026620.1"/>
</dbReference>
<dbReference type="InterPro" id="IPR013783">
    <property type="entry name" value="Ig-like_fold"/>
</dbReference>
<dbReference type="PANTHER" id="PTHR11481:SF64">
    <property type="entry name" value="FC RECEPTOR-LIKE PROTEIN 4"/>
    <property type="match status" value="1"/>
</dbReference>
<proteinExistence type="predicted"/>
<dbReference type="AlphaFoldDB" id="A0A803V273"/>
<organism evidence="3 4">
    <name type="scientific">Ficedula albicollis</name>
    <name type="common">Collared flycatcher</name>
    <name type="synonym">Muscicapa albicollis</name>
    <dbReference type="NCBI Taxonomy" id="59894"/>
    <lineage>
        <taxon>Eukaryota</taxon>
        <taxon>Metazoa</taxon>
        <taxon>Chordata</taxon>
        <taxon>Craniata</taxon>
        <taxon>Vertebrata</taxon>
        <taxon>Euteleostomi</taxon>
        <taxon>Archelosauria</taxon>
        <taxon>Archosauria</taxon>
        <taxon>Dinosauria</taxon>
        <taxon>Saurischia</taxon>
        <taxon>Theropoda</taxon>
        <taxon>Coelurosauria</taxon>
        <taxon>Aves</taxon>
        <taxon>Neognathae</taxon>
        <taxon>Neoaves</taxon>
        <taxon>Telluraves</taxon>
        <taxon>Australaves</taxon>
        <taxon>Passeriformes</taxon>
        <taxon>Muscicapidae</taxon>
        <taxon>Ficedula</taxon>
    </lineage>
</organism>
<protein>
    <recommendedName>
        <fullName evidence="5">Ig-like domain-containing protein</fullName>
    </recommendedName>
</protein>
<name>A0A803V273_FICAL</name>
<accession>A0A803V273</accession>
<dbReference type="GO" id="GO:0006955">
    <property type="term" value="P:immune response"/>
    <property type="evidence" value="ECO:0007669"/>
    <property type="project" value="TreeGrafter"/>
</dbReference>
<evidence type="ECO:0000256" key="2">
    <source>
        <dbReference type="ARBA" id="ARBA00023157"/>
    </source>
</evidence>
<dbReference type="GO" id="GO:0009897">
    <property type="term" value="C:external side of plasma membrane"/>
    <property type="evidence" value="ECO:0007669"/>
    <property type="project" value="TreeGrafter"/>
</dbReference>
<evidence type="ECO:0000256" key="1">
    <source>
        <dbReference type="ARBA" id="ARBA00022729"/>
    </source>
</evidence>
<evidence type="ECO:0000313" key="4">
    <source>
        <dbReference type="Proteomes" id="UP000016665"/>
    </source>
</evidence>
<evidence type="ECO:0008006" key="5">
    <source>
        <dbReference type="Google" id="ProtNLM"/>
    </source>
</evidence>
<dbReference type="PANTHER" id="PTHR11481">
    <property type="entry name" value="IMMUNOGLOBULIN FC RECEPTOR"/>
    <property type="match status" value="1"/>
</dbReference>
<keyword evidence="2" id="KW-1015">Disulfide bond</keyword>
<dbReference type="InterPro" id="IPR036179">
    <property type="entry name" value="Ig-like_dom_sf"/>
</dbReference>
<dbReference type="Proteomes" id="UP000016665">
    <property type="component" value="Unplaced"/>
</dbReference>
<dbReference type="InterPro" id="IPR050488">
    <property type="entry name" value="Ig_Fc_receptor"/>
</dbReference>
<dbReference type="GO" id="GO:0004888">
    <property type="term" value="F:transmembrane signaling receptor activity"/>
    <property type="evidence" value="ECO:0007669"/>
    <property type="project" value="TreeGrafter"/>
</dbReference>
<dbReference type="SUPFAM" id="SSF48726">
    <property type="entry name" value="Immunoglobulin"/>
    <property type="match status" value="1"/>
</dbReference>
<dbReference type="GO" id="GO:0007166">
    <property type="term" value="P:cell surface receptor signaling pathway"/>
    <property type="evidence" value="ECO:0007669"/>
    <property type="project" value="TreeGrafter"/>
</dbReference>
<reference evidence="3" key="1">
    <citation type="submission" date="2025-08" db="UniProtKB">
        <authorList>
            <consortium name="Ensembl"/>
        </authorList>
    </citation>
    <scope>IDENTIFICATION</scope>
</reference>
<sequence>MSLPCCPQPRGGPGRLSGAQSTQILVEPPWTPAVCAIGLLLVSLGPSRAVDTPPRCPRCRGHTLRTCLGLLSVTGPSCPTEPLVLQVPARALLEGDGGGGRVRVYKDEKELGESLRGTVLSLSLLELPNSGHYRCSGLRVTVPTSISFPDLFPALSPLNLSCLSTPSPLRPRAPLLYRFYRDGQLVGGPQGSPQLLVPAVGVSHSGNYSCEVRSEGGAVRKSSARLGVTVRTHPCSAICVPLCLPSSLPGYFHHPRWFLHPSPGLHSSPWIHLSLAEVPPLSMAPPSLSAFPKSSLWFS</sequence>
<evidence type="ECO:0000313" key="3">
    <source>
        <dbReference type="Ensembl" id="ENSFALP00000016829.1"/>
    </source>
</evidence>
<reference evidence="3" key="2">
    <citation type="submission" date="2025-09" db="UniProtKB">
        <authorList>
            <consortium name="Ensembl"/>
        </authorList>
    </citation>
    <scope>IDENTIFICATION</scope>
</reference>